<organism evidence="2 4">
    <name type="scientific">Azotobacter beijerinckii</name>
    <dbReference type="NCBI Taxonomy" id="170623"/>
    <lineage>
        <taxon>Bacteria</taxon>
        <taxon>Pseudomonadati</taxon>
        <taxon>Pseudomonadota</taxon>
        <taxon>Gammaproteobacteria</taxon>
        <taxon>Pseudomonadales</taxon>
        <taxon>Pseudomonadaceae</taxon>
        <taxon>Azotobacter</taxon>
    </lineage>
</organism>
<reference evidence="1 3" key="1">
    <citation type="submission" date="2016-10" db="EMBL/GenBank/DDBJ databases">
        <authorList>
            <person name="Varghese N."/>
            <person name="Submissions S."/>
        </authorList>
    </citation>
    <scope>NUCLEOTIDE SEQUENCE [LARGE SCALE GENOMIC DNA]</scope>
    <source>
        <strain evidence="1 3">DSM 282</strain>
    </source>
</reference>
<keyword evidence="3" id="KW-1185">Reference proteome</keyword>
<gene>
    <name evidence="1" type="ORF">SAMN04244571_01083</name>
    <name evidence="2" type="ORF">SAMN04244574_01145</name>
</gene>
<dbReference type="Proteomes" id="UP000198861">
    <property type="component" value="Unassembled WGS sequence"/>
</dbReference>
<reference evidence="2 4" key="2">
    <citation type="submission" date="2016-10" db="EMBL/GenBank/DDBJ databases">
        <authorList>
            <person name="de Groot N.N."/>
        </authorList>
    </citation>
    <scope>NUCLEOTIDE SEQUENCE [LARGE SCALE GENOMIC DNA]</scope>
    <source>
        <strain evidence="2 4">DSM 381</strain>
    </source>
</reference>
<proteinExistence type="predicted"/>
<evidence type="ECO:0000313" key="2">
    <source>
        <dbReference type="EMBL" id="SFK59175.1"/>
    </source>
</evidence>
<dbReference type="EMBL" id="FOSX01000012">
    <property type="protein sequence ID" value="SFK59175.1"/>
    <property type="molecule type" value="Genomic_DNA"/>
</dbReference>
<dbReference type="EMBL" id="FOKJ01000012">
    <property type="protein sequence ID" value="SFB01029.1"/>
    <property type="molecule type" value="Genomic_DNA"/>
</dbReference>
<evidence type="ECO:0008006" key="5">
    <source>
        <dbReference type="Google" id="ProtNLM"/>
    </source>
</evidence>
<evidence type="ECO:0000313" key="4">
    <source>
        <dbReference type="Proteomes" id="UP000199579"/>
    </source>
</evidence>
<dbReference type="RefSeq" id="WP_090937018.1">
    <property type="nucleotide sequence ID" value="NZ_FOKJ01000012.1"/>
</dbReference>
<protein>
    <recommendedName>
        <fullName evidence="5">Phasin family protein</fullName>
    </recommendedName>
</protein>
<dbReference type="AlphaFoldDB" id="A0A1I4ARR5"/>
<name>A0A1I4ARR5_9GAMM</name>
<accession>A0A1I4ARR5</accession>
<dbReference type="Proteomes" id="UP000199579">
    <property type="component" value="Unassembled WGS sequence"/>
</dbReference>
<evidence type="ECO:0000313" key="1">
    <source>
        <dbReference type="EMBL" id="SFB01029.1"/>
    </source>
</evidence>
<evidence type="ECO:0000313" key="3">
    <source>
        <dbReference type="Proteomes" id="UP000198861"/>
    </source>
</evidence>
<sequence length="179" mass="19591">MDAITADAAIDPKLSEALKRWNDYANESAQNVQVLFEAITPVKDTLQIAQQITDSLQRTHWTPTGTNWVNPSALLTAYQELAEIQLAALEKESDCYIRFLTTTLGSGKQITEAMQGASSPQQFLASYLDASLNVVQQYQDDASKQASTLSQIQSAYSAWLQKTLESLSAKTSPEDATAP</sequence>